<keyword evidence="1" id="KW-1133">Transmembrane helix</keyword>
<protein>
    <submittedName>
        <fullName evidence="3">Tryptophan-rich protein</fullName>
    </submittedName>
</protein>
<dbReference type="Pfam" id="PF12319">
    <property type="entry name" value="TryThrA_C"/>
    <property type="match status" value="1"/>
</dbReference>
<dbReference type="OrthoDB" id="380606at2759"/>
<keyword evidence="1" id="KW-0812">Transmembrane</keyword>
<keyword evidence="1" id="KW-0472">Membrane</keyword>
<evidence type="ECO:0000259" key="2">
    <source>
        <dbReference type="Pfam" id="PF12319"/>
    </source>
</evidence>
<gene>
    <name evidence="3" type="primary">PowCR01_000180300</name>
    <name evidence="3" type="ORF">POWCR01_000180300</name>
</gene>
<dbReference type="VEuPathDB" id="PlasmoDB:POWCR01_000180300"/>
<dbReference type="EMBL" id="FLRJ01000624">
    <property type="protein sequence ID" value="SBT74070.1"/>
    <property type="molecule type" value="Genomic_DNA"/>
</dbReference>
<dbReference type="AlphaFoldDB" id="A0A1C3KJK6"/>
<dbReference type="Proteomes" id="UP000243200">
    <property type="component" value="Unassembled WGS sequence"/>
</dbReference>
<dbReference type="VEuPathDB" id="PlasmoDB:PocGH01_00130700"/>
<name>A0A1C3KJK6_PLAOA</name>
<proteinExistence type="predicted"/>
<sequence length="325" mass="40500">MTVTKIIHYCNSKLSLLQYFTIRNMRQAMSSNGRTLSVVSSSPSTVIILSLAILINKVFSAPVTQTNHYPLNSLEYLHGAREKTEEWKENRWNNWFQQLEEEWIEFNDTLENEKEEWIRGNEKEWDNLLTEIEKKWIHLSRNIDSEYKRTALAESLTWNETMWRVWINTEGRDFIEKEWRQWITNKESYLYSWVSREWVQWKDEKIQEWKNNKWKLDENEYWEKYEKKMKSGKLSKFLNLKEKEKWLKWKDRNRREKEQWLNWVQTKDDIYINSKWEKWKKWKNYKRNLFYKWVDAYVNKWIQEKQWYVLVNEVKELTLPKDDSM</sequence>
<reference evidence="3 4" key="1">
    <citation type="submission" date="2016-06" db="EMBL/GenBank/DDBJ databases">
        <authorList>
            <consortium name="Pathogen Informatics"/>
        </authorList>
    </citation>
    <scope>NUCLEOTIDE SEQUENCE [LARGE SCALE GENOMIC DNA]</scope>
</reference>
<evidence type="ECO:0000313" key="4">
    <source>
        <dbReference type="Proteomes" id="UP000243200"/>
    </source>
</evidence>
<feature type="domain" description="Tryptophan/threonine-rich plasmodium antigen C-terminal" evidence="2">
    <location>
        <begin position="91"/>
        <end position="309"/>
    </location>
</feature>
<dbReference type="InterPro" id="IPR022089">
    <property type="entry name" value="Plasmodium-antigen_C"/>
</dbReference>
<evidence type="ECO:0000256" key="1">
    <source>
        <dbReference type="SAM" id="Phobius"/>
    </source>
</evidence>
<feature type="transmembrane region" description="Helical" evidence="1">
    <location>
        <begin position="35"/>
        <end position="55"/>
    </location>
</feature>
<organism evidence="3 4">
    <name type="scientific">Plasmodium ovale</name>
    <name type="common">malaria parasite P. ovale</name>
    <dbReference type="NCBI Taxonomy" id="36330"/>
    <lineage>
        <taxon>Eukaryota</taxon>
        <taxon>Sar</taxon>
        <taxon>Alveolata</taxon>
        <taxon>Apicomplexa</taxon>
        <taxon>Aconoidasida</taxon>
        <taxon>Haemosporida</taxon>
        <taxon>Plasmodiidae</taxon>
        <taxon>Plasmodium</taxon>
        <taxon>Plasmodium (Plasmodium)</taxon>
    </lineage>
</organism>
<accession>A0A1C3KJK6</accession>
<evidence type="ECO:0000313" key="3">
    <source>
        <dbReference type="EMBL" id="SBT74070.1"/>
    </source>
</evidence>